<organism evidence="3 4">
    <name type="scientific">Kibdelosporangium lantanae</name>
    <dbReference type="NCBI Taxonomy" id="1497396"/>
    <lineage>
        <taxon>Bacteria</taxon>
        <taxon>Bacillati</taxon>
        <taxon>Actinomycetota</taxon>
        <taxon>Actinomycetes</taxon>
        <taxon>Pseudonocardiales</taxon>
        <taxon>Pseudonocardiaceae</taxon>
        <taxon>Kibdelosporangium</taxon>
    </lineage>
</organism>
<evidence type="ECO:0000313" key="3">
    <source>
        <dbReference type="EMBL" id="MFD1045275.1"/>
    </source>
</evidence>
<sequence>MGTTSSGMPRLRSLAAAILKARNARRAKLRSIANQAVRRGEDAKAERIRRNNLGTVKKHRQETRWRTRVRDVTYRAVNAVVDKAHVIVAEDLTRPFTSRARLGKNTNRRLAAWTKGITARALQDVSDRRGSAVRLVNPAYTSQAIPGTPSLGRRAGDRLHCPHEGRVVWQADHAAAINILDRDADPDIGLHTPHTRVKQIIQERDRHRSRLPDQDSNTPRHCRCGERMIQTYGQQ</sequence>
<evidence type="ECO:0000259" key="2">
    <source>
        <dbReference type="Pfam" id="PF07282"/>
    </source>
</evidence>
<keyword evidence="1" id="KW-0238">DNA-binding</keyword>
<dbReference type="InterPro" id="IPR010095">
    <property type="entry name" value="Cas12f1-like_TNB"/>
</dbReference>
<accession>A0ABW3M5Y2</accession>
<comment type="caution">
    <text evidence="3">The sequence shown here is derived from an EMBL/GenBank/DDBJ whole genome shotgun (WGS) entry which is preliminary data.</text>
</comment>
<dbReference type="Pfam" id="PF07282">
    <property type="entry name" value="Cas12f1-like_TNB"/>
    <property type="match status" value="1"/>
</dbReference>
<dbReference type="Proteomes" id="UP001597045">
    <property type="component" value="Unassembled WGS sequence"/>
</dbReference>
<evidence type="ECO:0000313" key="4">
    <source>
        <dbReference type="Proteomes" id="UP001597045"/>
    </source>
</evidence>
<dbReference type="NCBIfam" id="TIGR01766">
    <property type="entry name" value="IS200/IS605 family accessory protein TnpB-like domain"/>
    <property type="match status" value="1"/>
</dbReference>
<protein>
    <submittedName>
        <fullName evidence="3">IS200/IS605 family accessory protein TnpB-related protein</fullName>
    </submittedName>
</protein>
<gene>
    <name evidence="3" type="ORF">ACFQ1S_06595</name>
</gene>
<feature type="domain" description="Cas12f1-like TNB" evidence="2">
    <location>
        <begin position="121"/>
        <end position="179"/>
    </location>
</feature>
<evidence type="ECO:0000256" key="1">
    <source>
        <dbReference type="ARBA" id="ARBA00023125"/>
    </source>
</evidence>
<reference evidence="4" key="1">
    <citation type="journal article" date="2019" name="Int. J. Syst. Evol. Microbiol.">
        <title>The Global Catalogue of Microorganisms (GCM) 10K type strain sequencing project: providing services to taxonomists for standard genome sequencing and annotation.</title>
        <authorList>
            <consortium name="The Broad Institute Genomics Platform"/>
            <consortium name="The Broad Institute Genome Sequencing Center for Infectious Disease"/>
            <person name="Wu L."/>
            <person name="Ma J."/>
        </authorList>
    </citation>
    <scope>NUCLEOTIDE SEQUENCE [LARGE SCALE GENOMIC DNA]</scope>
    <source>
        <strain evidence="4">JCM 31486</strain>
    </source>
</reference>
<keyword evidence="4" id="KW-1185">Reference proteome</keyword>
<name>A0ABW3M5Y2_9PSEU</name>
<dbReference type="EMBL" id="JBHTIS010000254">
    <property type="protein sequence ID" value="MFD1045275.1"/>
    <property type="molecule type" value="Genomic_DNA"/>
</dbReference>
<proteinExistence type="predicted"/>